<dbReference type="PANTHER" id="PTHR11113:SF14">
    <property type="entry name" value="N-ACETYLGLUCOSAMINE-6-PHOSPHATE DEACETYLASE"/>
    <property type="match status" value="1"/>
</dbReference>
<comment type="caution">
    <text evidence="10">The sequence shown here is derived from an EMBL/GenBank/DDBJ whole genome shotgun (WGS) entry which is preliminary data.</text>
</comment>
<sequence length="386" mass="39442">MGRMILTGARLFDGARCLDGQAVVIEGDRIAAILPASDLPASDFPEAARIELGGGLLAPGLIDLQVNGGGGVMLSGADPLAEIAAICAAHARLGATGVLPTLITTSARLTRAVLAAGVAAVGRVPGFLGLHLEGPHLDPKRPGCHPAQHIRPMTEEDVLTLCEARAGLPALLLTVAPASVTPDQIARLTEAGVVVALGHADCSMAEAQAAFDAGARVVTHLFNAMSQLGSREPGLVGAALSLPFACGLIADGLHVSPESARLAVRLAGERIFLVSDAMAVAGTDLTGFDLAGQRIHRANRALRTENDTLAGADLSLPQAIRFCVKVLGLPPEQALAMATARPAALIGSNRGGITPGLPADLVHFTEDWQVTGVWQGGQLQAKSPTA</sequence>
<feature type="binding site" evidence="7">
    <location>
        <begin position="223"/>
        <end position="224"/>
    </location>
    <ligand>
        <name>substrate</name>
    </ligand>
</feature>
<evidence type="ECO:0000256" key="2">
    <source>
        <dbReference type="ARBA" id="ARBA00022723"/>
    </source>
</evidence>
<keyword evidence="4 5" id="KW-0119">Carbohydrate metabolism</keyword>
<dbReference type="EMBL" id="SWJZ01000008">
    <property type="protein sequence ID" value="TKD26043.1"/>
    <property type="molecule type" value="Genomic_DNA"/>
</dbReference>
<evidence type="ECO:0000256" key="3">
    <source>
        <dbReference type="ARBA" id="ARBA00022801"/>
    </source>
</evidence>
<feature type="binding site" evidence="8">
    <location>
        <position position="220"/>
    </location>
    <ligand>
        <name>Zn(2+)</name>
        <dbReference type="ChEBI" id="CHEBI:29105"/>
    </ligand>
</feature>
<feature type="binding site" evidence="7">
    <location>
        <position position="254"/>
    </location>
    <ligand>
        <name>substrate</name>
    </ligand>
</feature>
<feature type="binding site" evidence="8">
    <location>
        <position position="133"/>
    </location>
    <ligand>
        <name>Zn(2+)</name>
        <dbReference type="ChEBI" id="CHEBI:29105"/>
    </ligand>
</feature>
<dbReference type="Gene3D" id="2.30.40.10">
    <property type="entry name" value="Urease, subunit C, domain 1"/>
    <property type="match status" value="1"/>
</dbReference>
<dbReference type="NCBIfam" id="TIGR00221">
    <property type="entry name" value="nagA"/>
    <property type="match status" value="1"/>
</dbReference>
<dbReference type="OrthoDB" id="9776488at2"/>
<dbReference type="SUPFAM" id="SSF51556">
    <property type="entry name" value="Metallo-dependent hydrolases"/>
    <property type="match status" value="1"/>
</dbReference>
<evidence type="ECO:0000256" key="5">
    <source>
        <dbReference type="PIRNR" id="PIRNR038994"/>
    </source>
</evidence>
<comment type="cofactor">
    <cofactor evidence="8">
        <name>a divalent metal cation</name>
        <dbReference type="ChEBI" id="CHEBI:60240"/>
    </cofactor>
    <text evidence="8">Binds 1 divalent metal cation per subunit.</text>
</comment>
<evidence type="ECO:0000256" key="4">
    <source>
        <dbReference type="ARBA" id="ARBA00023277"/>
    </source>
</evidence>
<name>A0A4U1K258_RHOCA</name>
<evidence type="ECO:0000256" key="8">
    <source>
        <dbReference type="PIRSR" id="PIRSR038994-3"/>
    </source>
</evidence>
<evidence type="ECO:0000256" key="7">
    <source>
        <dbReference type="PIRSR" id="PIRSR038994-2"/>
    </source>
</evidence>
<keyword evidence="3 5" id="KW-0378">Hydrolase</keyword>
<dbReference type="Proteomes" id="UP000310597">
    <property type="component" value="Unassembled WGS sequence"/>
</dbReference>
<feature type="binding site" evidence="7">
    <location>
        <position position="231"/>
    </location>
    <ligand>
        <name>substrate</name>
    </ligand>
</feature>
<proteinExistence type="inferred from homology"/>
<feature type="active site" description="Proton donor/acceptor" evidence="6">
    <location>
        <position position="276"/>
    </location>
</feature>
<organism evidence="10 11">
    <name type="scientific">Rhodobacter capsulatus</name>
    <name type="common">Rhodopseudomonas capsulata</name>
    <dbReference type="NCBI Taxonomy" id="1061"/>
    <lineage>
        <taxon>Bacteria</taxon>
        <taxon>Pseudomonadati</taxon>
        <taxon>Pseudomonadota</taxon>
        <taxon>Alphaproteobacteria</taxon>
        <taxon>Rhodobacterales</taxon>
        <taxon>Rhodobacter group</taxon>
        <taxon>Rhodobacter</taxon>
    </lineage>
</organism>
<accession>A0A4U1K258</accession>
<dbReference type="InterPro" id="IPR011059">
    <property type="entry name" value="Metal-dep_hydrolase_composite"/>
</dbReference>
<reference evidence="10 11" key="1">
    <citation type="submission" date="2019-04" db="EMBL/GenBank/DDBJ databases">
        <title>Draft Whole-Genome sequence of the purple photosynthetic bacterium Rhodobacter capsulatus SP108 with an indigenous class A beta-lactamase.</title>
        <authorList>
            <person name="Robertson S."/>
            <person name="Meyer T.E."/>
            <person name="Kyndt J.A."/>
        </authorList>
    </citation>
    <scope>NUCLEOTIDE SEQUENCE [LARGE SCALE GENOMIC DNA]</scope>
    <source>
        <strain evidence="10 11">SP108</strain>
    </source>
</reference>
<dbReference type="Pfam" id="PF01979">
    <property type="entry name" value="Amidohydro_1"/>
    <property type="match status" value="1"/>
</dbReference>
<protein>
    <submittedName>
        <fullName evidence="10">N-acetylglucosamine-6-phosphate deacetylase</fullName>
        <ecNumber evidence="10">3.5.1.25</ecNumber>
    </submittedName>
</protein>
<dbReference type="Gene3D" id="3.20.20.140">
    <property type="entry name" value="Metal-dependent hydrolases"/>
    <property type="match status" value="1"/>
</dbReference>
<dbReference type="RefSeq" id="WP_136904638.1">
    <property type="nucleotide sequence ID" value="NZ_SWJZ01000008.1"/>
</dbReference>
<dbReference type="InterPro" id="IPR032466">
    <property type="entry name" value="Metal_Hydrolase"/>
</dbReference>
<evidence type="ECO:0000256" key="6">
    <source>
        <dbReference type="PIRSR" id="PIRSR038994-1"/>
    </source>
</evidence>
<feature type="binding site" evidence="7">
    <location>
        <begin position="309"/>
        <end position="311"/>
    </location>
    <ligand>
        <name>substrate</name>
    </ligand>
</feature>
<dbReference type="GO" id="GO:0008448">
    <property type="term" value="F:N-acetylglucosamine-6-phosphate deacetylase activity"/>
    <property type="evidence" value="ECO:0007669"/>
    <property type="project" value="UniProtKB-EC"/>
</dbReference>
<dbReference type="SUPFAM" id="SSF51338">
    <property type="entry name" value="Composite domain of metallo-dependent hydrolases"/>
    <property type="match status" value="1"/>
</dbReference>
<dbReference type="PANTHER" id="PTHR11113">
    <property type="entry name" value="N-ACETYLGLUCOSAMINE-6-PHOSPHATE DEACETYLASE"/>
    <property type="match status" value="1"/>
</dbReference>
<feature type="domain" description="Amidohydrolase-related" evidence="9">
    <location>
        <begin position="57"/>
        <end position="377"/>
    </location>
</feature>
<dbReference type="InterPro" id="IPR003764">
    <property type="entry name" value="GlcNAc_6-P_deAcase"/>
</dbReference>
<evidence type="ECO:0000259" key="9">
    <source>
        <dbReference type="Pfam" id="PF01979"/>
    </source>
</evidence>
<gene>
    <name evidence="10" type="primary">nagA</name>
    <name evidence="10" type="ORF">FBT96_01535</name>
</gene>
<feature type="binding site" evidence="8">
    <location>
        <position position="199"/>
    </location>
    <ligand>
        <name>Zn(2+)</name>
        <dbReference type="ChEBI" id="CHEBI:29105"/>
    </ligand>
</feature>
<evidence type="ECO:0000313" key="10">
    <source>
        <dbReference type="EMBL" id="TKD26043.1"/>
    </source>
</evidence>
<feature type="binding site" evidence="7">
    <location>
        <position position="144"/>
    </location>
    <ligand>
        <name>substrate</name>
    </ligand>
</feature>
<dbReference type="EC" id="3.5.1.25" evidence="10"/>
<comment type="similarity">
    <text evidence="1 5">Belongs to the metallo-dependent hydrolases superfamily. NagA family.</text>
</comment>
<evidence type="ECO:0000313" key="11">
    <source>
        <dbReference type="Proteomes" id="UP000310597"/>
    </source>
</evidence>
<dbReference type="GO" id="GO:0046872">
    <property type="term" value="F:metal ion binding"/>
    <property type="evidence" value="ECO:0007669"/>
    <property type="project" value="UniProtKB-KW"/>
</dbReference>
<dbReference type="GO" id="GO:0006046">
    <property type="term" value="P:N-acetylglucosamine catabolic process"/>
    <property type="evidence" value="ECO:0007669"/>
    <property type="project" value="TreeGrafter"/>
</dbReference>
<dbReference type="PIRSF" id="PIRSF038994">
    <property type="entry name" value="NagA"/>
    <property type="match status" value="1"/>
</dbReference>
<dbReference type="InterPro" id="IPR006680">
    <property type="entry name" value="Amidohydro-rel"/>
</dbReference>
<dbReference type="Pfam" id="PF22643">
    <property type="entry name" value="NagA_N"/>
    <property type="match status" value="1"/>
</dbReference>
<keyword evidence="2 8" id="KW-0479">Metal-binding</keyword>
<evidence type="ECO:0000256" key="1">
    <source>
        <dbReference type="ARBA" id="ARBA00010716"/>
    </source>
</evidence>
<dbReference type="AlphaFoldDB" id="A0A4U1K258"/>